<keyword evidence="2 5" id="KW-0812">Transmembrane</keyword>
<sequence length="455" mass="49414">MRATTSTAQPSTDSAATGSRLVRRLSLSDVLVYGLLYFCPLAPTAVFGIVYGMSGGMAALVYAVAALAMTFSAISYSEMAKSVNVSGSVYRYVSLSTNAFTGFVTGWLILLDYFLLPALLSILTAIGMVLQFPESSRGFWILAFIWLPALLNIIGLKLTIRVNKLFLLVQLVTLGVFFVYSLWGVLQHSHAIGLLAPIWDGQRFELLAILSAIPVAALSFVGFDAISALNEEASGGGRTISRATLMLLLLVSLLFFAQVYLVNLFVPAGTQYDTEQAETAFYTLSRDIVGAWFQPIMIVVAGTVSGVANAIVSQMTTSRLIFSMARDGRFPAWLARLDRRGNPVRALLFVAIVSSVVGLVAANQVELLVTLVTFGALFAYITLHLSLFQRFRKHPERHWFKHVVSPLAGILILVAALASMNDNARWLGGAWLCIGLVLALILHRQGRLGSLPLNQ</sequence>
<keyword evidence="8" id="KW-1185">Reference proteome</keyword>
<feature type="transmembrane region" description="Helical" evidence="5">
    <location>
        <begin position="424"/>
        <end position="442"/>
    </location>
</feature>
<evidence type="ECO:0000256" key="4">
    <source>
        <dbReference type="ARBA" id="ARBA00023136"/>
    </source>
</evidence>
<feature type="transmembrane region" description="Helical" evidence="5">
    <location>
        <begin position="368"/>
        <end position="387"/>
    </location>
</feature>
<feature type="transmembrane region" description="Helical" evidence="5">
    <location>
        <begin position="292"/>
        <end position="312"/>
    </location>
</feature>
<reference evidence="7 8" key="1">
    <citation type="journal article" date="2023" name="Access Microbiol">
        <title>The genome of a steinernematid-associated Pseudomonas piscis bacterium encodes the biosynthesis of insect toxins.</title>
        <authorList>
            <person name="Awori R.M."/>
            <person name="Hendre P."/>
            <person name="Amugune N.O."/>
        </authorList>
    </citation>
    <scope>NUCLEOTIDE SEQUENCE [LARGE SCALE GENOMIC DNA]</scope>
    <source>
        <strain evidence="7 8">75</strain>
    </source>
</reference>
<dbReference type="PANTHER" id="PTHR42770:SF16">
    <property type="entry name" value="AMINO ACID PERMEASE"/>
    <property type="match status" value="1"/>
</dbReference>
<dbReference type="InterPro" id="IPR004841">
    <property type="entry name" value="AA-permease/SLC12A_dom"/>
</dbReference>
<dbReference type="Pfam" id="PF00324">
    <property type="entry name" value="AA_permease"/>
    <property type="match status" value="1"/>
</dbReference>
<evidence type="ECO:0000313" key="8">
    <source>
        <dbReference type="Proteomes" id="UP001237292"/>
    </source>
</evidence>
<protein>
    <submittedName>
        <fullName evidence="7">APC family permease</fullName>
    </submittedName>
</protein>
<dbReference type="RefSeq" id="WP_282877783.1">
    <property type="nucleotide sequence ID" value="NZ_CP133164.1"/>
</dbReference>
<feature type="domain" description="Amino acid permease/ SLC12A" evidence="6">
    <location>
        <begin position="50"/>
        <end position="411"/>
    </location>
</feature>
<organism evidence="7 8">
    <name type="scientific">Pseudomonas piscis</name>
    <dbReference type="NCBI Taxonomy" id="2614538"/>
    <lineage>
        <taxon>Bacteria</taxon>
        <taxon>Pseudomonadati</taxon>
        <taxon>Pseudomonadota</taxon>
        <taxon>Gammaproteobacteria</taxon>
        <taxon>Pseudomonadales</taxon>
        <taxon>Pseudomonadaceae</taxon>
        <taxon>Pseudomonas</taxon>
    </lineage>
</organism>
<proteinExistence type="predicted"/>
<gene>
    <name evidence="7" type="ORF">QL104_18280</name>
</gene>
<feature type="transmembrane region" description="Helical" evidence="5">
    <location>
        <begin position="399"/>
        <end position="418"/>
    </location>
</feature>
<evidence type="ECO:0000256" key="1">
    <source>
        <dbReference type="ARBA" id="ARBA00004141"/>
    </source>
</evidence>
<feature type="transmembrane region" description="Helical" evidence="5">
    <location>
        <begin position="206"/>
        <end position="226"/>
    </location>
</feature>
<name>A0ABY9NCS2_9PSED</name>
<feature type="transmembrane region" description="Helical" evidence="5">
    <location>
        <begin position="344"/>
        <end position="362"/>
    </location>
</feature>
<feature type="transmembrane region" description="Helical" evidence="5">
    <location>
        <begin position="138"/>
        <end position="158"/>
    </location>
</feature>
<feature type="transmembrane region" description="Helical" evidence="5">
    <location>
        <begin position="89"/>
        <end position="109"/>
    </location>
</feature>
<evidence type="ECO:0000313" key="7">
    <source>
        <dbReference type="EMBL" id="WMN15317.1"/>
    </source>
</evidence>
<keyword evidence="4 5" id="KW-0472">Membrane</keyword>
<evidence type="ECO:0000256" key="3">
    <source>
        <dbReference type="ARBA" id="ARBA00022989"/>
    </source>
</evidence>
<evidence type="ECO:0000256" key="5">
    <source>
        <dbReference type="SAM" id="Phobius"/>
    </source>
</evidence>
<accession>A0ABY9NCS2</accession>
<feature type="transmembrane region" description="Helical" evidence="5">
    <location>
        <begin position="59"/>
        <end position="77"/>
    </location>
</feature>
<dbReference type="PIRSF" id="PIRSF006060">
    <property type="entry name" value="AA_transporter"/>
    <property type="match status" value="1"/>
</dbReference>
<feature type="transmembrane region" description="Helical" evidence="5">
    <location>
        <begin position="165"/>
        <end position="186"/>
    </location>
</feature>
<dbReference type="InterPro" id="IPR050367">
    <property type="entry name" value="APC_superfamily"/>
</dbReference>
<feature type="transmembrane region" description="Helical" evidence="5">
    <location>
        <begin position="247"/>
        <end position="266"/>
    </location>
</feature>
<dbReference type="Gene3D" id="1.20.1740.10">
    <property type="entry name" value="Amino acid/polyamine transporter I"/>
    <property type="match status" value="1"/>
</dbReference>
<dbReference type="PANTHER" id="PTHR42770">
    <property type="entry name" value="AMINO ACID TRANSPORTER-RELATED"/>
    <property type="match status" value="1"/>
</dbReference>
<dbReference type="EMBL" id="CP133164">
    <property type="protein sequence ID" value="WMN15317.1"/>
    <property type="molecule type" value="Genomic_DNA"/>
</dbReference>
<feature type="transmembrane region" description="Helical" evidence="5">
    <location>
        <begin position="30"/>
        <end position="52"/>
    </location>
</feature>
<dbReference type="Proteomes" id="UP001237292">
    <property type="component" value="Chromosome"/>
</dbReference>
<keyword evidence="3 5" id="KW-1133">Transmembrane helix</keyword>
<comment type="subcellular location">
    <subcellularLocation>
        <location evidence="1">Membrane</location>
        <topology evidence="1">Multi-pass membrane protein</topology>
    </subcellularLocation>
</comment>
<evidence type="ECO:0000256" key="2">
    <source>
        <dbReference type="ARBA" id="ARBA00022692"/>
    </source>
</evidence>
<evidence type="ECO:0000259" key="6">
    <source>
        <dbReference type="Pfam" id="PF00324"/>
    </source>
</evidence>